<protein>
    <recommendedName>
        <fullName evidence="15">Isoleucine--tRNA ligase</fullName>
        <ecNumber evidence="15">6.1.1.5</ecNumber>
    </recommendedName>
    <alternativeName>
        <fullName evidence="15">Isoleucyl-tRNA synthetase</fullName>
        <shortName evidence="15">IleRS</shortName>
    </alternativeName>
</protein>
<dbReference type="RefSeq" id="WP_144974700.1">
    <property type="nucleotide sequence ID" value="NZ_CP036289.1"/>
</dbReference>
<dbReference type="FunFam" id="3.40.50.620:FF:000063">
    <property type="entry name" value="Isoleucine--tRNA ligase"/>
    <property type="match status" value="1"/>
</dbReference>
<dbReference type="InterPro" id="IPR009008">
    <property type="entry name" value="Val/Leu/Ile-tRNA-synth_edit"/>
</dbReference>
<keyword evidence="9 15" id="KW-0862">Zinc</keyword>
<dbReference type="Pfam" id="PF19302">
    <property type="entry name" value="DUF5915"/>
    <property type="match status" value="1"/>
</dbReference>
<dbReference type="SUPFAM" id="SSF47323">
    <property type="entry name" value="Anticodon-binding domain of a subclass of class I aminoacyl-tRNA synthetases"/>
    <property type="match status" value="1"/>
</dbReference>
<dbReference type="PANTHER" id="PTHR42780:SF1">
    <property type="entry name" value="ISOLEUCINE--TRNA LIGASE, CYTOPLASMIC"/>
    <property type="match status" value="1"/>
</dbReference>
<evidence type="ECO:0000256" key="1">
    <source>
        <dbReference type="ARBA" id="ARBA00001947"/>
    </source>
</evidence>
<dbReference type="GO" id="GO:0004822">
    <property type="term" value="F:isoleucine-tRNA ligase activity"/>
    <property type="evidence" value="ECO:0007669"/>
    <property type="project" value="UniProtKB-UniRule"/>
</dbReference>
<dbReference type="Gene3D" id="3.40.50.620">
    <property type="entry name" value="HUPs"/>
    <property type="match status" value="2"/>
</dbReference>
<comment type="subunit">
    <text evidence="4 15">Monomer.</text>
</comment>
<dbReference type="EMBL" id="CP036289">
    <property type="protein sequence ID" value="QDU76528.1"/>
    <property type="molecule type" value="Genomic_DNA"/>
</dbReference>
<dbReference type="GO" id="GO:0005524">
    <property type="term" value="F:ATP binding"/>
    <property type="evidence" value="ECO:0007669"/>
    <property type="project" value="UniProtKB-UniRule"/>
</dbReference>
<dbReference type="PRINTS" id="PR00984">
    <property type="entry name" value="TRNASYNTHILE"/>
</dbReference>
<keyword evidence="10 15" id="KW-0067">ATP-binding</keyword>
<comment type="catalytic activity">
    <reaction evidence="14 15">
        <text>tRNA(Ile) + L-isoleucine + ATP = L-isoleucyl-tRNA(Ile) + AMP + diphosphate</text>
        <dbReference type="Rhea" id="RHEA:11060"/>
        <dbReference type="Rhea" id="RHEA-COMP:9666"/>
        <dbReference type="Rhea" id="RHEA-COMP:9695"/>
        <dbReference type="ChEBI" id="CHEBI:30616"/>
        <dbReference type="ChEBI" id="CHEBI:33019"/>
        <dbReference type="ChEBI" id="CHEBI:58045"/>
        <dbReference type="ChEBI" id="CHEBI:78442"/>
        <dbReference type="ChEBI" id="CHEBI:78528"/>
        <dbReference type="ChEBI" id="CHEBI:456215"/>
        <dbReference type="EC" id="6.1.1.5"/>
    </reaction>
</comment>
<evidence type="ECO:0000256" key="15">
    <source>
        <dbReference type="HAMAP-Rule" id="MF_02003"/>
    </source>
</evidence>
<keyword evidence="12 15" id="KW-0030">Aminoacyl-tRNA synthetase</keyword>
<dbReference type="EC" id="6.1.1.5" evidence="15"/>
<evidence type="ECO:0000256" key="11">
    <source>
        <dbReference type="ARBA" id="ARBA00022917"/>
    </source>
</evidence>
<dbReference type="HAMAP" id="MF_02003">
    <property type="entry name" value="Ile_tRNA_synth_type2"/>
    <property type="match status" value="1"/>
</dbReference>
<evidence type="ECO:0000256" key="14">
    <source>
        <dbReference type="ARBA" id="ARBA00048359"/>
    </source>
</evidence>
<evidence type="ECO:0000256" key="2">
    <source>
        <dbReference type="ARBA" id="ARBA00004496"/>
    </source>
</evidence>
<dbReference type="OrthoDB" id="9810365at2"/>
<comment type="subcellular location">
    <subcellularLocation>
        <location evidence="2 15">Cytoplasm</location>
    </subcellularLocation>
</comment>
<dbReference type="Pfam" id="PF00133">
    <property type="entry name" value="tRNA-synt_1"/>
    <property type="match status" value="1"/>
</dbReference>
<dbReference type="Proteomes" id="UP000318626">
    <property type="component" value="Chromosome"/>
</dbReference>
<dbReference type="InterPro" id="IPR014729">
    <property type="entry name" value="Rossmann-like_a/b/a_fold"/>
</dbReference>
<dbReference type="InterPro" id="IPR023586">
    <property type="entry name" value="Ile-tRNA-ligase_type2"/>
</dbReference>
<dbReference type="SUPFAM" id="SSF50677">
    <property type="entry name" value="ValRS/IleRS/LeuRS editing domain"/>
    <property type="match status" value="1"/>
</dbReference>
<keyword evidence="11 15" id="KW-0648">Protein biosynthesis</keyword>
<feature type="domain" description="Aminoacyl-tRNA synthetase class Ia" evidence="16">
    <location>
        <begin position="18"/>
        <end position="677"/>
    </location>
</feature>
<keyword evidence="5 15" id="KW-0963">Cytoplasm</keyword>
<feature type="short sequence motif" description="'KMSKS' region" evidence="15">
    <location>
        <begin position="647"/>
        <end position="651"/>
    </location>
</feature>
<dbReference type="InterPro" id="IPR013155">
    <property type="entry name" value="M/V/L/I-tRNA-synth_anticd-bd"/>
</dbReference>
<comment type="function">
    <text evidence="13 15">Catalyzes the attachment of isoleucine to tRNA(Ile). As IleRS can inadvertently accommodate and process structurally similar amino acids such as valine, to avoid such errors it has two additional distinct tRNA(Ile)-dependent editing activities. One activity is designated as 'pretransfer' editing and involves the hydrolysis of activated Val-AMP. The other activity is designated 'posttransfer' editing and involves deacylation of mischarged Val-tRNA(Ile).</text>
</comment>
<evidence type="ECO:0000256" key="12">
    <source>
        <dbReference type="ARBA" id="ARBA00023146"/>
    </source>
</evidence>
<name>A0A518CBC5_9BACT</name>
<evidence type="ECO:0000259" key="17">
    <source>
        <dbReference type="Pfam" id="PF08264"/>
    </source>
</evidence>
<evidence type="ECO:0000256" key="9">
    <source>
        <dbReference type="ARBA" id="ARBA00022833"/>
    </source>
</evidence>
<dbReference type="PANTHER" id="PTHR42780">
    <property type="entry name" value="SOLEUCYL-TRNA SYNTHETASE"/>
    <property type="match status" value="1"/>
</dbReference>
<comment type="domain">
    <text evidence="15">IleRS has two distinct active sites: one for aminoacylation and one for editing. The misactivated valine is translocated from the active site to the editing site, which sterically excludes the correctly activated isoleucine. The single editing site contains two valyl binding pockets, one specific for each substrate (Val-AMP or Val-tRNA(Ile)).</text>
</comment>
<comment type="similarity">
    <text evidence="3 15">Belongs to the class-I aminoacyl-tRNA synthetase family. IleS type 2 subfamily.</text>
</comment>
<evidence type="ECO:0000256" key="13">
    <source>
        <dbReference type="ARBA" id="ARBA00025217"/>
    </source>
</evidence>
<feature type="binding site" evidence="15">
    <location>
        <position position="650"/>
    </location>
    <ligand>
        <name>ATP</name>
        <dbReference type="ChEBI" id="CHEBI:30616"/>
    </ligand>
</feature>
<evidence type="ECO:0000256" key="7">
    <source>
        <dbReference type="ARBA" id="ARBA00022723"/>
    </source>
</evidence>
<dbReference type="KEGG" id="bvo:Pan97_35800"/>
<dbReference type="GO" id="GO:0000049">
    <property type="term" value="F:tRNA binding"/>
    <property type="evidence" value="ECO:0007669"/>
    <property type="project" value="InterPro"/>
</dbReference>
<dbReference type="SUPFAM" id="SSF52374">
    <property type="entry name" value="Nucleotidylyl transferase"/>
    <property type="match status" value="1"/>
</dbReference>
<dbReference type="CDD" id="cd07961">
    <property type="entry name" value="Anticodon_Ia_Ile_ABEc"/>
    <property type="match status" value="1"/>
</dbReference>
<dbReference type="InterPro" id="IPR002301">
    <property type="entry name" value="Ile-tRNA-ligase"/>
</dbReference>
<keyword evidence="8 15" id="KW-0547">Nucleotide-binding</keyword>
<feature type="domain" description="Methionyl/Valyl/Leucyl/Isoleucyl-tRNA synthetase anticodon-binding" evidence="17">
    <location>
        <begin position="751"/>
        <end position="903"/>
    </location>
</feature>
<accession>A0A518CBC5</accession>
<dbReference type="AlphaFoldDB" id="A0A518CBC5"/>
<organism evidence="18 19">
    <name type="scientific">Bremerella volcania</name>
    <dbReference type="NCBI Taxonomy" id="2527984"/>
    <lineage>
        <taxon>Bacteria</taxon>
        <taxon>Pseudomonadati</taxon>
        <taxon>Planctomycetota</taxon>
        <taxon>Planctomycetia</taxon>
        <taxon>Pirellulales</taxon>
        <taxon>Pirellulaceae</taxon>
        <taxon>Bremerella</taxon>
    </lineage>
</organism>
<evidence type="ECO:0000256" key="6">
    <source>
        <dbReference type="ARBA" id="ARBA00022598"/>
    </source>
</evidence>
<dbReference type="InterPro" id="IPR002300">
    <property type="entry name" value="aa-tRNA-synth_Ia"/>
</dbReference>
<evidence type="ECO:0000256" key="10">
    <source>
        <dbReference type="ARBA" id="ARBA00022840"/>
    </source>
</evidence>
<dbReference type="NCBIfam" id="TIGR00392">
    <property type="entry name" value="ileS"/>
    <property type="match status" value="1"/>
</dbReference>
<sequence>MFESIPQNVSFPAMETKVLEYWQQNQIYEKSLEARQGSEPFVFYEGPPTANGMPHPGHCLTRAIKDVFPRYRTMRGYYCERKAGWDTHGLPVEVEVCKELGIHSKEEIENYGVEPFIHKCQASVWRYMQEWRRLTERLGFWVDLDDAYVTYHKSFVESVWWSLKNLYDRGLLYQGHKIVWWWAQGGTALSSGEVGQGRREVADPSVYVRFPLLEEENTALLVWTTTPWTLPSNQFAAVHPDLDYATVEDEETGEKLIVAEALVEAIAAKAKRTWKVLSTTKGTTLLGKRYRPPFDYYYKDLGDTQGKLKTGEKQHIAWRVVAADFVTTDSGTGLVHQAPAFGEVDYEVLAAEQDRFEDREGAALICAVGPDGKFTDEAPDYKGRWVKEADKDISRELKERGLLFLLDQYLHEYPFCWRAEEDPLIQYPRESWFIRTTQFKDQMVANNQQINWLPDHIRDGRFGNFLEGNVDWALSRERYWGTPLPIWVCEETGKGEAVCSYAELQEKPGATGFEVWEKAKAENPDLVDDLKIHKPYIDEITYDSPFAEGARMKRVPEVIDCWYDSGAMPFAQWGYPHQGEKNFRAQFPADFISEAIDQTRGWFYSQLAISTLLFGQDEEGKTEPHEYPHPFKNCIVLGLMLGEDGQKMSKSKRNYREPNEIFDKYGADALRWYLYANQPPWTSIRYNEQSIKDSIPEFLLRLWNVFSFFTIYANIDGFEPEVSVANLDEGLAKHFVGAKGARPVAERSELDRWVLSELNRTIQTVTERMDAYDNYNACAAINQFVDGLSNWYVRRSRDRFWSKDKESADKLDAYWTLYECLLTTCQVIAPFVPFLSETLWQNLAGVFGEKAKCSVHLCDFPAADEAAIDTQLSQRMELLREVASLGRQARMNEKLKVRQPLSKVEVVLADDTHRDWLKSHSAILCEELNVKTVEYTQDAEEYINYQIQPNFKRLGPRVGKLMPNVKKVLGQTDAAALLNALQSDGAFTLTIEGESLTFDNDDIQVRLSAKEGWAAAQGKLCVVVLNTELTPELIQEGYVKDLVRLIQDKRKELDLEYTAQIEVGVVTDSSDVQAAVTAYSDYIQTETLATTVQASAIDSIDPIETKIADSDVRIYVKQA</sequence>
<dbReference type="InterPro" id="IPR033709">
    <property type="entry name" value="Anticodon_Ile_ABEc"/>
</dbReference>
<evidence type="ECO:0000259" key="16">
    <source>
        <dbReference type="Pfam" id="PF00133"/>
    </source>
</evidence>
<dbReference type="InterPro" id="IPR009080">
    <property type="entry name" value="tRNAsynth_Ia_anticodon-bd"/>
</dbReference>
<dbReference type="GO" id="GO:0006428">
    <property type="term" value="P:isoleucyl-tRNA aminoacylation"/>
    <property type="evidence" value="ECO:0007669"/>
    <property type="project" value="UniProtKB-UniRule"/>
</dbReference>
<evidence type="ECO:0000313" key="19">
    <source>
        <dbReference type="Proteomes" id="UP000318626"/>
    </source>
</evidence>
<dbReference type="GO" id="GO:0005737">
    <property type="term" value="C:cytoplasm"/>
    <property type="evidence" value="ECO:0007669"/>
    <property type="project" value="UniProtKB-SubCell"/>
</dbReference>
<keyword evidence="19" id="KW-1185">Reference proteome</keyword>
<dbReference type="FunFam" id="3.40.50.620:FF:000075">
    <property type="entry name" value="Isoleucine--tRNA ligase"/>
    <property type="match status" value="1"/>
</dbReference>
<evidence type="ECO:0000313" key="18">
    <source>
        <dbReference type="EMBL" id="QDU76528.1"/>
    </source>
</evidence>
<dbReference type="GO" id="GO:0002161">
    <property type="term" value="F:aminoacyl-tRNA deacylase activity"/>
    <property type="evidence" value="ECO:0007669"/>
    <property type="project" value="InterPro"/>
</dbReference>
<keyword evidence="7 15" id="KW-0479">Metal-binding</keyword>
<keyword evidence="6 15" id="KW-0436">Ligase</keyword>
<gene>
    <name evidence="15 18" type="primary">ileS</name>
    <name evidence="18" type="ORF">Pan97_35800</name>
</gene>
<dbReference type="Pfam" id="PF08264">
    <property type="entry name" value="Anticodon_1"/>
    <property type="match status" value="1"/>
</dbReference>
<evidence type="ECO:0000256" key="5">
    <source>
        <dbReference type="ARBA" id="ARBA00022490"/>
    </source>
</evidence>
<feature type="short sequence motif" description="'HIGH' region" evidence="15">
    <location>
        <begin position="48"/>
        <end position="58"/>
    </location>
</feature>
<comment type="cofactor">
    <cofactor evidence="1 15">
        <name>Zn(2+)</name>
        <dbReference type="ChEBI" id="CHEBI:29105"/>
    </cofactor>
</comment>
<reference evidence="19" key="1">
    <citation type="submission" date="2019-02" db="EMBL/GenBank/DDBJ databases">
        <title>Deep-cultivation of Planctomycetes and their phenomic and genomic characterization uncovers novel biology.</title>
        <authorList>
            <person name="Wiegand S."/>
            <person name="Jogler M."/>
            <person name="Boedeker C."/>
            <person name="Pinto D."/>
            <person name="Vollmers J."/>
            <person name="Rivas-Marin E."/>
            <person name="Kohn T."/>
            <person name="Peeters S.H."/>
            <person name="Heuer A."/>
            <person name="Rast P."/>
            <person name="Oberbeckmann S."/>
            <person name="Bunk B."/>
            <person name="Jeske O."/>
            <person name="Meyerdierks A."/>
            <person name="Storesund J.E."/>
            <person name="Kallscheuer N."/>
            <person name="Luecker S."/>
            <person name="Lage O.M."/>
            <person name="Pohl T."/>
            <person name="Merkel B.J."/>
            <person name="Hornburger P."/>
            <person name="Mueller R.-W."/>
            <person name="Bruemmer F."/>
            <person name="Labrenz M."/>
            <person name="Spormann A.M."/>
            <person name="Op den Camp H."/>
            <person name="Overmann J."/>
            <person name="Amann R."/>
            <person name="Jetten M.S.M."/>
            <person name="Mascher T."/>
            <person name="Medema M.H."/>
            <person name="Devos D.P."/>
            <person name="Kaster A.-K."/>
            <person name="Ovreas L."/>
            <person name="Rohde M."/>
            <person name="Galperin M.Y."/>
            <person name="Jogler C."/>
        </authorList>
    </citation>
    <scope>NUCLEOTIDE SEQUENCE [LARGE SCALE GENOMIC DNA]</scope>
    <source>
        <strain evidence="19">Pan97</strain>
    </source>
</reference>
<dbReference type="GO" id="GO:0008270">
    <property type="term" value="F:zinc ion binding"/>
    <property type="evidence" value="ECO:0007669"/>
    <property type="project" value="UniProtKB-UniRule"/>
</dbReference>
<proteinExistence type="inferred from homology"/>
<evidence type="ECO:0000256" key="4">
    <source>
        <dbReference type="ARBA" id="ARBA00011245"/>
    </source>
</evidence>
<evidence type="ECO:0000256" key="3">
    <source>
        <dbReference type="ARBA" id="ARBA00007078"/>
    </source>
</evidence>
<dbReference type="Gene3D" id="1.10.730.10">
    <property type="entry name" value="Isoleucyl-tRNA Synthetase, Domain 1"/>
    <property type="match status" value="1"/>
</dbReference>
<evidence type="ECO:0000256" key="8">
    <source>
        <dbReference type="ARBA" id="ARBA00022741"/>
    </source>
</evidence>